<sequence>MKLIDDLISDLSNVDTDTKIRDVHVGYTWIGILSQNCGVAKNLGERHDYMVRNIGRLTEKTASELAEYLRSWNMIEAGIGLAAVNSIVTPRGKELNVTDFLLENGAGKKIAMIGHFPMVNDLRKVADELWVMERQPQKGDLPDTAAEHLIPQADIVAITSSAIINKTIERLLELSQGFTIVLGPSTPMSEVLFDYGVDMIAGIKVTDEARMMAKIAQGGGKVKQFKDVIEFLVMER</sequence>
<name>A0AC61L6K3_9EURY</name>
<evidence type="ECO:0000313" key="1">
    <source>
        <dbReference type="EMBL" id="PXF61928.1"/>
    </source>
</evidence>
<gene>
    <name evidence="1" type="ORF">C4B59_01490</name>
</gene>
<accession>A0AC61L6K3</accession>
<protein>
    <submittedName>
        <fullName evidence="1">Uncharacterized protein</fullName>
    </submittedName>
</protein>
<comment type="caution">
    <text evidence="1">The sequence shown here is derived from an EMBL/GenBank/DDBJ whole genome shotgun (WGS) entry which is preliminary data.</text>
</comment>
<organism evidence="1 2">
    <name type="scientific">Candidatus Methanogaster sp</name>
    <dbReference type="NCBI Taxonomy" id="3386292"/>
    <lineage>
        <taxon>Archaea</taxon>
        <taxon>Methanobacteriati</taxon>
        <taxon>Methanobacteriota</taxon>
        <taxon>Stenosarchaea group</taxon>
        <taxon>Methanomicrobia</taxon>
        <taxon>Methanosarcinales</taxon>
        <taxon>ANME-2 cluster</taxon>
        <taxon>Candidatus Methanogasteraceae</taxon>
        <taxon>Candidatus Methanogaster</taxon>
    </lineage>
</organism>
<reference evidence="1" key="1">
    <citation type="submission" date="2018-01" db="EMBL/GenBank/DDBJ databases">
        <authorList>
            <person name="Krukenberg V."/>
        </authorList>
    </citation>
    <scope>NUCLEOTIDE SEQUENCE</scope>
    <source>
        <strain evidence="1">E20ANME2</strain>
    </source>
</reference>
<evidence type="ECO:0000313" key="2">
    <source>
        <dbReference type="Proteomes" id="UP000248329"/>
    </source>
</evidence>
<dbReference type="Proteomes" id="UP000248329">
    <property type="component" value="Unassembled WGS sequence"/>
</dbReference>
<proteinExistence type="predicted"/>
<dbReference type="EMBL" id="PQXF01000002">
    <property type="protein sequence ID" value="PXF61928.1"/>
    <property type="molecule type" value="Genomic_DNA"/>
</dbReference>